<dbReference type="PANTHER" id="PTHR34047:SF8">
    <property type="entry name" value="PROTEIN YKFC"/>
    <property type="match status" value="1"/>
</dbReference>
<dbReference type="PROSITE" id="PS50878">
    <property type="entry name" value="RT_POL"/>
    <property type="match status" value="1"/>
</dbReference>
<dbReference type="GO" id="GO:0003964">
    <property type="term" value="F:RNA-directed DNA polymerase activity"/>
    <property type="evidence" value="ECO:0007669"/>
    <property type="project" value="UniProtKB-KW"/>
</dbReference>
<dbReference type="Proteomes" id="UP000531594">
    <property type="component" value="Unassembled WGS sequence"/>
</dbReference>
<dbReference type="PANTHER" id="PTHR34047">
    <property type="entry name" value="NUCLEAR INTRON MATURASE 1, MITOCHONDRIAL-RELATED"/>
    <property type="match status" value="1"/>
</dbReference>
<keyword evidence="2" id="KW-0548">Nucleotidyltransferase</keyword>
<dbReference type="Gene3D" id="1.10.30.50">
    <property type="match status" value="1"/>
</dbReference>
<keyword evidence="3" id="KW-1185">Reference proteome</keyword>
<proteinExistence type="predicted"/>
<evidence type="ECO:0000313" key="2">
    <source>
        <dbReference type="EMBL" id="MBB6448040.1"/>
    </source>
</evidence>
<comment type="caution">
    <text evidence="2">The sequence shown here is derived from an EMBL/GenBank/DDBJ whole genome shotgun (WGS) entry which is preliminary data.</text>
</comment>
<reference evidence="2 3" key="1">
    <citation type="submission" date="2020-08" db="EMBL/GenBank/DDBJ databases">
        <title>Genomic Encyclopedia of Type Strains, Phase IV (KMG-IV): sequencing the most valuable type-strain genomes for metagenomic binning, comparative biology and taxonomic classification.</title>
        <authorList>
            <person name="Goeker M."/>
        </authorList>
    </citation>
    <scope>NUCLEOTIDE SEQUENCE [LARGE SCALE GENOMIC DNA]</scope>
    <source>
        <strain evidence="2 3">DSM 5391</strain>
    </source>
</reference>
<name>A0A7X0HYN9_9BACI</name>
<dbReference type="InterPro" id="IPR000477">
    <property type="entry name" value="RT_dom"/>
</dbReference>
<dbReference type="InterPro" id="IPR043502">
    <property type="entry name" value="DNA/RNA_pol_sf"/>
</dbReference>
<dbReference type="InterPro" id="IPR003615">
    <property type="entry name" value="HNH_nuc"/>
</dbReference>
<gene>
    <name evidence="2" type="ORF">HNR53_004766</name>
</gene>
<dbReference type="CDD" id="cd01651">
    <property type="entry name" value="RT_G2_intron"/>
    <property type="match status" value="1"/>
</dbReference>
<sequence>MQALRYWDYYGMTETFTELYDKASKQESFKYLYDIITSRENILLSYRTIKSNKGSKTPGTDGKTINDIEKLTDNELVTEIQNKLKNYRPKKVRRKLIEKDNGKWRPLGIPCILDRIIQQCFKQILEPIAEAHFYNHSYGFRPLRSTHHAMARVQSLINQASLHYVVDIDIKGFFDNINHTLLIKQLWNLGIQDKRVLACIAKMLKAEIDGEGIPIKGVPQGGLLSPLLSNIVLNDLDQWVADQWEFFPLNKPYKSRVGERYAKKRTNLKEGYLVRYADDFKILCRDWKTSQKWFHAVRQYLKERLKLDISPEKSKIINLRKHESEFLGFTICANRKRNKRVAHTGIKVNKKQKIKAEVKRHILKLKTSPTTQNALLFNSFVLGIHNYFNRATHVNIEFSRLAYDLRTFIYNRLKSVGKYEHPINAPPTYKKFYSLGFKTFKISNVYLFPLANVRTRNNMNFSQGLTPFTETGRERIHKQLQMDIKREISILMKSAILTRSVEYMDNRISRYSMTMGKCEITGTFLSASEVHCHHYIPKHLGGNDKFNNLRILHKEVHKLIHQTNKQMIDTLITKLGITTPMVQKINKYREKCGMELI</sequence>
<protein>
    <submittedName>
        <fullName evidence="2">Group II intron reverse transcriptase/maturase</fullName>
    </submittedName>
</protein>
<dbReference type="EMBL" id="JACHGK010000048">
    <property type="protein sequence ID" value="MBB6448040.1"/>
    <property type="molecule type" value="Genomic_DNA"/>
</dbReference>
<dbReference type="Pfam" id="PF00078">
    <property type="entry name" value="RVT_1"/>
    <property type="match status" value="1"/>
</dbReference>
<dbReference type="CDD" id="cd00085">
    <property type="entry name" value="HNHc"/>
    <property type="match status" value="1"/>
</dbReference>
<dbReference type="InterPro" id="IPR030931">
    <property type="entry name" value="Group_II_RT_mat"/>
</dbReference>
<keyword evidence="2" id="KW-0695">RNA-directed DNA polymerase</keyword>
<dbReference type="InterPro" id="IPR051083">
    <property type="entry name" value="GrpII_Intron_Splice-Mob/Def"/>
</dbReference>
<dbReference type="NCBIfam" id="TIGR04416">
    <property type="entry name" value="group_II_RT_mat"/>
    <property type="match status" value="1"/>
</dbReference>
<dbReference type="SUPFAM" id="SSF56672">
    <property type="entry name" value="DNA/RNA polymerases"/>
    <property type="match status" value="1"/>
</dbReference>
<dbReference type="AlphaFoldDB" id="A0A7X0HYN9"/>
<dbReference type="SMART" id="SM00507">
    <property type="entry name" value="HNHc"/>
    <property type="match status" value="1"/>
</dbReference>
<dbReference type="RefSeq" id="WP_184530525.1">
    <property type="nucleotide sequence ID" value="NZ_JACHGK010000048.1"/>
</dbReference>
<evidence type="ECO:0000259" key="1">
    <source>
        <dbReference type="PROSITE" id="PS50878"/>
    </source>
</evidence>
<organism evidence="2 3">
    <name type="scientific">Bacillus benzoevorans</name>
    <dbReference type="NCBI Taxonomy" id="1456"/>
    <lineage>
        <taxon>Bacteria</taxon>
        <taxon>Bacillati</taxon>
        <taxon>Bacillota</taxon>
        <taxon>Bacilli</taxon>
        <taxon>Bacillales</taxon>
        <taxon>Bacillaceae</taxon>
        <taxon>Bacillus</taxon>
    </lineage>
</organism>
<accession>A0A7X0HYN9</accession>
<evidence type="ECO:0000313" key="3">
    <source>
        <dbReference type="Proteomes" id="UP000531594"/>
    </source>
</evidence>
<keyword evidence="2" id="KW-0808">Transferase</keyword>
<feature type="domain" description="Reverse transcriptase" evidence="1">
    <location>
        <begin position="78"/>
        <end position="331"/>
    </location>
</feature>